<keyword evidence="5 7" id="KW-1133">Transmembrane helix</keyword>
<evidence type="ECO:0000313" key="8">
    <source>
        <dbReference type="EMBL" id="KZN06780.1"/>
    </source>
</evidence>
<feature type="transmembrane region" description="Helical" evidence="7">
    <location>
        <begin position="61"/>
        <end position="82"/>
    </location>
</feature>
<evidence type="ECO:0000256" key="7">
    <source>
        <dbReference type="RuleBase" id="RU363107"/>
    </source>
</evidence>
<reference evidence="9" key="2">
    <citation type="submission" date="2022-03" db="EMBL/GenBank/DDBJ databases">
        <title>Draft title - Genomic analysis of global carrot germplasm unveils the trajectory of domestication and the origin of high carotenoid orange carrot.</title>
        <authorList>
            <person name="Iorizzo M."/>
            <person name="Ellison S."/>
            <person name="Senalik D."/>
            <person name="Macko-Podgorni A."/>
            <person name="Grzebelus D."/>
            <person name="Bostan H."/>
            <person name="Rolling W."/>
            <person name="Curaba J."/>
            <person name="Simon P."/>
        </authorList>
    </citation>
    <scope>NUCLEOTIDE SEQUENCE</scope>
    <source>
        <tissue evidence="9">Leaf</tissue>
    </source>
</reference>
<dbReference type="PANTHER" id="PTHR19317">
    <property type="entry name" value="PRENYLATED RAB ACCEPTOR 1-RELATED"/>
    <property type="match status" value="1"/>
</dbReference>
<dbReference type="AlphaFoldDB" id="A0A166END4"/>
<proteinExistence type="inferred from homology"/>
<dbReference type="Gramene" id="KZN06780">
    <property type="protein sequence ID" value="KZN06780"/>
    <property type="gene ID" value="DCAR_007617"/>
</dbReference>
<comment type="subcellular location">
    <subcellularLocation>
        <location evidence="2 7">Membrane</location>
        <topology evidence="2 7">Multi-pass membrane protein</topology>
    </subcellularLocation>
</comment>
<keyword evidence="10" id="KW-1185">Reference proteome</keyword>
<evidence type="ECO:0000313" key="9">
    <source>
        <dbReference type="EMBL" id="WOG89367.1"/>
    </source>
</evidence>
<dbReference type="GO" id="GO:0016192">
    <property type="term" value="P:vesicle-mediated transport"/>
    <property type="evidence" value="ECO:0007669"/>
    <property type="project" value="TreeGrafter"/>
</dbReference>
<dbReference type="GO" id="GO:0005794">
    <property type="term" value="C:Golgi apparatus"/>
    <property type="evidence" value="ECO:0007669"/>
    <property type="project" value="TreeGrafter"/>
</dbReference>
<dbReference type="Pfam" id="PF03208">
    <property type="entry name" value="PRA1"/>
    <property type="match status" value="1"/>
</dbReference>
<evidence type="ECO:0000256" key="2">
    <source>
        <dbReference type="ARBA" id="ARBA00004141"/>
    </source>
</evidence>
<dbReference type="EMBL" id="CP093344">
    <property type="protein sequence ID" value="WOG89367.1"/>
    <property type="molecule type" value="Genomic_DNA"/>
</dbReference>
<dbReference type="GO" id="GO:0016020">
    <property type="term" value="C:membrane"/>
    <property type="evidence" value="ECO:0007669"/>
    <property type="project" value="UniProtKB-SubCell"/>
</dbReference>
<evidence type="ECO:0000256" key="1">
    <source>
        <dbReference type="ARBA" id="ARBA00002501"/>
    </source>
</evidence>
<reference evidence="8" key="1">
    <citation type="journal article" date="2016" name="Nat. Genet.">
        <title>A high-quality carrot genome assembly provides new insights into carotenoid accumulation and asterid genome evolution.</title>
        <authorList>
            <person name="Iorizzo M."/>
            <person name="Ellison S."/>
            <person name="Senalik D."/>
            <person name="Zeng P."/>
            <person name="Satapoomin P."/>
            <person name="Huang J."/>
            <person name="Bowman M."/>
            <person name="Iovene M."/>
            <person name="Sanseverino W."/>
            <person name="Cavagnaro P."/>
            <person name="Yildiz M."/>
            <person name="Macko-Podgorni A."/>
            <person name="Moranska E."/>
            <person name="Grzebelus E."/>
            <person name="Grzebelus D."/>
            <person name="Ashrafi H."/>
            <person name="Zheng Z."/>
            <person name="Cheng S."/>
            <person name="Spooner D."/>
            <person name="Van Deynze A."/>
            <person name="Simon P."/>
        </authorList>
    </citation>
    <scope>NUCLEOTIDE SEQUENCE [LARGE SCALE GENOMIC DNA]</scope>
    <source>
        <tissue evidence="8">Leaf</tissue>
    </source>
</reference>
<comment type="function">
    <text evidence="1 7">May be involved in both secretory and endocytic intracellular trafficking in the endosomal/prevacuolar compartments.</text>
</comment>
<comment type="similarity">
    <text evidence="3 7">Belongs to the PRA1 family.</text>
</comment>
<evidence type="ECO:0000256" key="6">
    <source>
        <dbReference type="ARBA" id="ARBA00023136"/>
    </source>
</evidence>
<dbReference type="InterPro" id="IPR004895">
    <property type="entry name" value="Prenylated_rab_accept_PRA1"/>
</dbReference>
<dbReference type="EMBL" id="LNRQ01000002">
    <property type="protein sequence ID" value="KZN06780.1"/>
    <property type="molecule type" value="Genomic_DNA"/>
</dbReference>
<keyword evidence="4 7" id="KW-0812">Transmembrane</keyword>
<feature type="transmembrane region" description="Helical" evidence="7">
    <location>
        <begin position="88"/>
        <end position="121"/>
    </location>
</feature>
<keyword evidence="7" id="KW-0813">Transport</keyword>
<name>A0A166END4_DAUCS</name>
<evidence type="ECO:0000313" key="10">
    <source>
        <dbReference type="Proteomes" id="UP000077755"/>
    </source>
</evidence>
<evidence type="ECO:0000256" key="4">
    <source>
        <dbReference type="ARBA" id="ARBA00022692"/>
    </source>
</evidence>
<dbReference type="Proteomes" id="UP000077755">
    <property type="component" value="Chromosome 2"/>
</dbReference>
<dbReference type="GO" id="GO:0005783">
    <property type="term" value="C:endoplasmic reticulum"/>
    <property type="evidence" value="ECO:0007669"/>
    <property type="project" value="UniProtKB-ARBA"/>
</dbReference>
<accession>A0A166END4</accession>
<feature type="transmembrane region" description="Helical" evidence="7">
    <location>
        <begin position="128"/>
        <end position="145"/>
    </location>
</feature>
<evidence type="ECO:0000256" key="3">
    <source>
        <dbReference type="ARBA" id="ARBA00006483"/>
    </source>
</evidence>
<dbReference type="PANTHER" id="PTHR19317:SF2">
    <property type="entry name" value="PRA1 FAMILY PROTEIN F2"/>
    <property type="match status" value="1"/>
</dbReference>
<sequence length="248" mass="27498">MTNYGTIPTASSEGTNESISTATQQVSGGIRNGRPWKEMVRSLNLPSGFGDTSDRIKTNLVYFRTNYIAIFMLIIFLSFWIHHFSNTVFLAILIDLILVLYFSNSKLIIILVMISVILLLFTEAAWNIISSLLIEAVVVTAHAIFRKTDDLSLDEESAPAADILFFIYYLYREPSSVLHGSLRKIIIVFIMIGVIALSEAAWINVISTLLIEALVVAVHASFRKTDDLFLALDEELAQTSAALTVSSA</sequence>
<feature type="transmembrane region" description="Helical" evidence="7">
    <location>
        <begin position="185"/>
        <end position="218"/>
    </location>
</feature>
<gene>
    <name evidence="8" type="ORF">DCAR_007617</name>
    <name evidence="9" type="ORF">DCAR_0208605</name>
</gene>
<protein>
    <recommendedName>
        <fullName evidence="7">PRA1 family protein</fullName>
    </recommendedName>
</protein>
<organism evidence="8">
    <name type="scientific">Daucus carota subsp. sativus</name>
    <name type="common">Carrot</name>
    <dbReference type="NCBI Taxonomy" id="79200"/>
    <lineage>
        <taxon>Eukaryota</taxon>
        <taxon>Viridiplantae</taxon>
        <taxon>Streptophyta</taxon>
        <taxon>Embryophyta</taxon>
        <taxon>Tracheophyta</taxon>
        <taxon>Spermatophyta</taxon>
        <taxon>Magnoliopsida</taxon>
        <taxon>eudicotyledons</taxon>
        <taxon>Gunneridae</taxon>
        <taxon>Pentapetalae</taxon>
        <taxon>asterids</taxon>
        <taxon>campanulids</taxon>
        <taxon>Apiales</taxon>
        <taxon>Apiaceae</taxon>
        <taxon>Apioideae</taxon>
        <taxon>Scandiceae</taxon>
        <taxon>Daucinae</taxon>
        <taxon>Daucus</taxon>
        <taxon>Daucus sect. Daucus</taxon>
    </lineage>
</organism>
<evidence type="ECO:0000256" key="5">
    <source>
        <dbReference type="ARBA" id="ARBA00022989"/>
    </source>
</evidence>
<keyword evidence="6 7" id="KW-0472">Membrane</keyword>